<name>A0ACB5TQU1_CANBO</name>
<keyword evidence="2" id="KW-1185">Reference proteome</keyword>
<gene>
    <name evidence="1" type="ORF">Cboi01_000311900</name>
</gene>
<protein>
    <submittedName>
        <fullName evidence="1">Unnamed protein product</fullName>
    </submittedName>
</protein>
<evidence type="ECO:0000313" key="2">
    <source>
        <dbReference type="Proteomes" id="UP001165101"/>
    </source>
</evidence>
<organism evidence="1 2">
    <name type="scientific">Candida boidinii</name>
    <name type="common">Yeast</name>
    <dbReference type="NCBI Taxonomy" id="5477"/>
    <lineage>
        <taxon>Eukaryota</taxon>
        <taxon>Fungi</taxon>
        <taxon>Dikarya</taxon>
        <taxon>Ascomycota</taxon>
        <taxon>Saccharomycotina</taxon>
        <taxon>Pichiomycetes</taxon>
        <taxon>Pichiales</taxon>
        <taxon>Pichiaceae</taxon>
        <taxon>Ogataea</taxon>
        <taxon>Ogataea/Candida clade</taxon>
    </lineage>
</organism>
<accession>A0ACB5TQU1</accession>
<dbReference type="EMBL" id="BSXV01001612">
    <property type="protein sequence ID" value="GME93381.1"/>
    <property type="molecule type" value="Genomic_DNA"/>
</dbReference>
<sequence length="113" mass="13426">MEEKMGQNVDYDELVAVDYSFFDSLKVHLLMMVVRYNLMTVAVVVVDDDDDDVDCENFVDFENLVVRIHLSYGVDADAVDYDYDYGDFDSDCYRYKPYLVSYNFDRHYLNCYH</sequence>
<proteinExistence type="predicted"/>
<comment type="caution">
    <text evidence="1">The sequence shown here is derived from an EMBL/GenBank/DDBJ whole genome shotgun (WGS) entry which is preliminary data.</text>
</comment>
<reference evidence="1" key="1">
    <citation type="submission" date="2023-04" db="EMBL/GenBank/DDBJ databases">
        <title>Candida boidinii NBRC 1967.</title>
        <authorList>
            <person name="Ichikawa N."/>
            <person name="Sato H."/>
            <person name="Tonouchi N."/>
        </authorList>
    </citation>
    <scope>NUCLEOTIDE SEQUENCE</scope>
    <source>
        <strain evidence="1">NBRC 1967</strain>
    </source>
</reference>
<dbReference type="Proteomes" id="UP001165101">
    <property type="component" value="Unassembled WGS sequence"/>
</dbReference>
<evidence type="ECO:0000313" key="1">
    <source>
        <dbReference type="EMBL" id="GME93381.1"/>
    </source>
</evidence>